<accession>A0A6V7HAY5</accession>
<dbReference type="AlphaFoldDB" id="A0A6V7HAY5"/>
<comment type="caution">
    <text evidence="1">The sequence shown here is derived from an EMBL/GenBank/DDBJ whole genome shotgun (WGS) entry which is preliminary data.</text>
</comment>
<name>A0A6V7HAY5_9HYME</name>
<proteinExistence type="predicted"/>
<dbReference type="EMBL" id="CAJDYZ010009822">
    <property type="protein sequence ID" value="CAD1477089.1"/>
    <property type="molecule type" value="Genomic_DNA"/>
</dbReference>
<keyword evidence="2" id="KW-1185">Reference proteome</keyword>
<dbReference type="Proteomes" id="UP000752696">
    <property type="component" value="Unassembled WGS sequence"/>
</dbReference>
<dbReference type="OrthoDB" id="10425207at2759"/>
<sequence>MKRGFGFSFRSQFFFPSHIAIEVQLLFITQAWIRKFRDHRRTEGALIESYDLAARLVYASVKDMKQLGFKRGFVGDYPGLGHTLHDAWIFA</sequence>
<feature type="non-terminal residue" evidence="1">
    <location>
        <position position="91"/>
    </location>
</feature>
<protein>
    <submittedName>
        <fullName evidence="1">Uncharacterized protein</fullName>
    </submittedName>
</protein>
<reference evidence="1" key="1">
    <citation type="submission" date="2020-07" db="EMBL/GenBank/DDBJ databases">
        <authorList>
            <person name="Nazaruddin N."/>
        </authorList>
    </citation>
    <scope>NUCLEOTIDE SEQUENCE</scope>
</reference>
<organism evidence="1 2">
    <name type="scientific">Heterotrigona itama</name>
    <dbReference type="NCBI Taxonomy" id="395501"/>
    <lineage>
        <taxon>Eukaryota</taxon>
        <taxon>Metazoa</taxon>
        <taxon>Ecdysozoa</taxon>
        <taxon>Arthropoda</taxon>
        <taxon>Hexapoda</taxon>
        <taxon>Insecta</taxon>
        <taxon>Pterygota</taxon>
        <taxon>Neoptera</taxon>
        <taxon>Endopterygota</taxon>
        <taxon>Hymenoptera</taxon>
        <taxon>Apocrita</taxon>
        <taxon>Aculeata</taxon>
        <taxon>Apoidea</taxon>
        <taxon>Anthophila</taxon>
        <taxon>Apidae</taxon>
        <taxon>Heterotrigona</taxon>
    </lineage>
</organism>
<gene>
    <name evidence="1" type="ORF">MHI_LOCUS709511</name>
</gene>
<evidence type="ECO:0000313" key="1">
    <source>
        <dbReference type="EMBL" id="CAD1477089.1"/>
    </source>
</evidence>
<evidence type="ECO:0000313" key="2">
    <source>
        <dbReference type="Proteomes" id="UP000752696"/>
    </source>
</evidence>